<gene>
    <name evidence="1" type="ORF">MKW98_003776</name>
</gene>
<keyword evidence="2" id="KW-1185">Reference proteome</keyword>
<dbReference type="EMBL" id="JAJJMB010004716">
    <property type="protein sequence ID" value="KAI3942177.1"/>
    <property type="molecule type" value="Genomic_DNA"/>
</dbReference>
<comment type="caution">
    <text evidence="1">The sequence shown here is derived from an EMBL/GenBank/DDBJ whole genome shotgun (WGS) entry which is preliminary data.</text>
</comment>
<feature type="non-terminal residue" evidence="1">
    <location>
        <position position="56"/>
    </location>
</feature>
<accession>A0AAD4XQ31</accession>
<proteinExistence type="predicted"/>
<sequence length="56" mass="6505">MTLFLKSGIYENHGSALSVHKKIMPFTLVSEVESERLFLNMWAILFFEIKKLEEGT</sequence>
<organism evidence="1 2">
    <name type="scientific">Papaver atlanticum</name>
    <dbReference type="NCBI Taxonomy" id="357466"/>
    <lineage>
        <taxon>Eukaryota</taxon>
        <taxon>Viridiplantae</taxon>
        <taxon>Streptophyta</taxon>
        <taxon>Embryophyta</taxon>
        <taxon>Tracheophyta</taxon>
        <taxon>Spermatophyta</taxon>
        <taxon>Magnoliopsida</taxon>
        <taxon>Ranunculales</taxon>
        <taxon>Papaveraceae</taxon>
        <taxon>Papaveroideae</taxon>
        <taxon>Papaver</taxon>
    </lineage>
</organism>
<protein>
    <submittedName>
        <fullName evidence="1">Uncharacterized protein</fullName>
    </submittedName>
</protein>
<name>A0AAD4XQ31_9MAGN</name>
<dbReference type="AlphaFoldDB" id="A0AAD4XQ31"/>
<dbReference type="Proteomes" id="UP001202328">
    <property type="component" value="Unassembled WGS sequence"/>
</dbReference>
<evidence type="ECO:0000313" key="2">
    <source>
        <dbReference type="Proteomes" id="UP001202328"/>
    </source>
</evidence>
<reference evidence="1" key="1">
    <citation type="submission" date="2022-04" db="EMBL/GenBank/DDBJ databases">
        <title>A functionally conserved STORR gene fusion in Papaver species that diverged 16.8 million years ago.</title>
        <authorList>
            <person name="Catania T."/>
        </authorList>
    </citation>
    <scope>NUCLEOTIDE SEQUENCE</scope>
    <source>
        <strain evidence="1">S-188037</strain>
    </source>
</reference>
<evidence type="ECO:0000313" key="1">
    <source>
        <dbReference type="EMBL" id="KAI3942177.1"/>
    </source>
</evidence>